<protein>
    <recommendedName>
        <fullName evidence="7">Enhancer of polycomb-like protein</fullName>
    </recommendedName>
</protein>
<feature type="compositionally biased region" description="Low complexity" evidence="8">
    <location>
        <begin position="644"/>
        <end position="657"/>
    </location>
</feature>
<evidence type="ECO:0000256" key="5">
    <source>
        <dbReference type="ARBA" id="ARBA00023242"/>
    </source>
</evidence>
<dbReference type="GO" id="GO:0035267">
    <property type="term" value="C:NuA4 histone acetyltransferase complex"/>
    <property type="evidence" value="ECO:0007669"/>
    <property type="project" value="InterPro"/>
</dbReference>
<evidence type="ECO:0000259" key="9">
    <source>
        <dbReference type="Pfam" id="PF10513"/>
    </source>
</evidence>
<feature type="compositionally biased region" description="Polar residues" evidence="8">
    <location>
        <begin position="631"/>
        <end position="643"/>
    </location>
</feature>
<keyword evidence="5 7" id="KW-0539">Nucleus</keyword>
<reference evidence="10 11" key="1">
    <citation type="journal article" date="2015" name="Fungal Genet. Biol.">
        <title>Evolution of novel wood decay mechanisms in Agaricales revealed by the genome sequences of Fistulina hepatica and Cylindrobasidium torrendii.</title>
        <authorList>
            <person name="Floudas D."/>
            <person name="Held B.W."/>
            <person name="Riley R."/>
            <person name="Nagy L.G."/>
            <person name="Koehler G."/>
            <person name="Ransdell A.S."/>
            <person name="Younus H."/>
            <person name="Chow J."/>
            <person name="Chiniquy J."/>
            <person name="Lipzen A."/>
            <person name="Tritt A."/>
            <person name="Sun H."/>
            <person name="Haridas S."/>
            <person name="LaButti K."/>
            <person name="Ohm R.A."/>
            <person name="Kues U."/>
            <person name="Blanchette R.A."/>
            <person name="Grigoriev I.V."/>
            <person name="Minto R.E."/>
            <person name="Hibbett D.S."/>
        </authorList>
    </citation>
    <scope>NUCLEOTIDE SEQUENCE [LARGE SCALE GENOMIC DNA]</scope>
    <source>
        <strain evidence="10 11">FP15055 ss-10</strain>
    </source>
</reference>
<proteinExistence type="inferred from homology"/>
<evidence type="ECO:0000256" key="7">
    <source>
        <dbReference type="RuleBase" id="RU361124"/>
    </source>
</evidence>
<gene>
    <name evidence="10" type="ORF">CYLTODRAFT_294764</name>
</gene>
<feature type="region of interest" description="Disordered" evidence="8">
    <location>
        <begin position="66"/>
        <end position="92"/>
    </location>
</feature>
<feature type="domain" description="Enhancer of polycomb-like N-terminal" evidence="9">
    <location>
        <begin position="15"/>
        <end position="198"/>
    </location>
</feature>
<name>A0A0D7BAY4_9AGAR</name>
<dbReference type="AlphaFoldDB" id="A0A0D7BAY4"/>
<keyword evidence="3 7" id="KW-0805">Transcription regulation</keyword>
<evidence type="ECO:0000256" key="1">
    <source>
        <dbReference type="ARBA" id="ARBA00004123"/>
    </source>
</evidence>
<dbReference type="InterPro" id="IPR019542">
    <property type="entry name" value="Enhancer_polycomb-like_N"/>
</dbReference>
<evidence type="ECO:0000256" key="6">
    <source>
        <dbReference type="ARBA" id="ARBA00025513"/>
    </source>
</evidence>
<keyword evidence="4 7" id="KW-0804">Transcription</keyword>
<feature type="region of interest" description="Disordered" evidence="8">
    <location>
        <begin position="388"/>
        <end position="419"/>
    </location>
</feature>
<dbReference type="GO" id="GO:0005634">
    <property type="term" value="C:nucleus"/>
    <property type="evidence" value="ECO:0007669"/>
    <property type="project" value="UniProtKB-SubCell"/>
</dbReference>
<comment type="subcellular location">
    <subcellularLocation>
        <location evidence="1 7">Nucleus</location>
    </subcellularLocation>
</comment>
<comment type="similarity">
    <text evidence="2 7">Belongs to the enhancer of polycomb family.</text>
</comment>
<sequence length="732" mass="82044">MVRHPQPHSLPQTKRRITHKTRLRVTVGEVAEHHVADEEDEQYRFHQRSFGVDREDVNEKHLQDVLSEAERSHGGGSDKPKAFIPTPGSTGIVPDEAHYAHYPRHKWRDPHGYVCSSTTVEESATGALAHGLTYYLDERDKEWLDCNNEEARGESTSTNARAASVCLTARSKGKEPETASHPVAMTEDEFELVMGLFELITQEETALLHHSLELGMEFPSFTKYQEILSRPLPTRVFATFAVPRWVPKPPQLVAMAAAVYPHWKARRIDRRGHPIIPSLNLDETDTLNEGYVCFRHREAKAVRKTRASQANPIEKLQSLQRQLQQPLEIIQTLLRREFCKQGSGIQACNIWKARLEMVELRRRTPGLASKADDEILVDKDQNVRLTKSRVRVPPPHKRDSHSTSVPPTARPEPSIRPSDRSKMVLTEVETAVSRREDHDMDWENVVDSPYVSPYHPPSSRLFKFVTPTEVTSDASAAVRAIRQRRTMGQNVRLRAGRNGRTFMDRRPGGMVEPPLKRVRTEEPEDACRLAEQWRFDADDAPARPFEGFDEQDRMLVDDRDDRFLRHRINIVAENELVTDYSLVRVNAEGKRELVAPFRSGLQGMNGLAQRVSQVGNVRRVSQPLVRPVGTAQPSPTNVPSAVSTPAARTPVPTPTTTNGAMVMPYTSAPKSLEAQAAAIKSAFASAGHAAFSSPSDIAKQLGQLGPDGRLNIYNTIRKANVLREGAPPASSA</sequence>
<dbReference type="OrthoDB" id="435275at2759"/>
<dbReference type="EMBL" id="KN880528">
    <property type="protein sequence ID" value="KIY67334.1"/>
    <property type="molecule type" value="Genomic_DNA"/>
</dbReference>
<accession>A0A0D7BAY4</accession>
<keyword evidence="11" id="KW-1185">Reference proteome</keyword>
<dbReference type="Proteomes" id="UP000054007">
    <property type="component" value="Unassembled WGS sequence"/>
</dbReference>
<evidence type="ECO:0000256" key="8">
    <source>
        <dbReference type="SAM" id="MobiDB-lite"/>
    </source>
</evidence>
<dbReference type="PANTHER" id="PTHR14898">
    <property type="entry name" value="ENHANCER OF POLYCOMB"/>
    <property type="match status" value="1"/>
</dbReference>
<evidence type="ECO:0000256" key="3">
    <source>
        <dbReference type="ARBA" id="ARBA00023015"/>
    </source>
</evidence>
<feature type="region of interest" description="Disordered" evidence="8">
    <location>
        <begin position="627"/>
        <end position="660"/>
    </location>
</feature>
<evidence type="ECO:0000256" key="2">
    <source>
        <dbReference type="ARBA" id="ARBA00008035"/>
    </source>
</evidence>
<dbReference type="Pfam" id="PF10513">
    <property type="entry name" value="EPL1"/>
    <property type="match status" value="1"/>
</dbReference>
<evidence type="ECO:0000313" key="10">
    <source>
        <dbReference type="EMBL" id="KIY67334.1"/>
    </source>
</evidence>
<evidence type="ECO:0000313" key="11">
    <source>
        <dbReference type="Proteomes" id="UP000054007"/>
    </source>
</evidence>
<dbReference type="InterPro" id="IPR024943">
    <property type="entry name" value="Enhancer_polycomb"/>
</dbReference>
<comment type="function">
    <text evidence="6">Component of the NuA4 histone acetyltransferase complex which is involved in transcriptional activation of selected genes principally by acetylation of nucleosomal histone H4 and H2A. The NuA4 complex is also involved in DNA repair. Involved in gene silencing by neighboring heterochromatin, blockage of the silencing spreading along the chromosome, and required for cell cycle progression through G2/M.</text>
</comment>
<organism evidence="10 11">
    <name type="scientific">Cylindrobasidium torrendii FP15055 ss-10</name>
    <dbReference type="NCBI Taxonomy" id="1314674"/>
    <lineage>
        <taxon>Eukaryota</taxon>
        <taxon>Fungi</taxon>
        <taxon>Dikarya</taxon>
        <taxon>Basidiomycota</taxon>
        <taxon>Agaricomycotina</taxon>
        <taxon>Agaricomycetes</taxon>
        <taxon>Agaricomycetidae</taxon>
        <taxon>Agaricales</taxon>
        <taxon>Marasmiineae</taxon>
        <taxon>Physalacriaceae</taxon>
        <taxon>Cylindrobasidium</taxon>
    </lineage>
</organism>
<dbReference type="STRING" id="1314674.A0A0D7BAY4"/>
<feature type="compositionally biased region" description="Basic and acidic residues" evidence="8">
    <location>
        <begin position="66"/>
        <end position="81"/>
    </location>
</feature>
<evidence type="ECO:0000256" key="4">
    <source>
        <dbReference type="ARBA" id="ARBA00023163"/>
    </source>
</evidence>
<dbReference type="GO" id="GO:0006357">
    <property type="term" value="P:regulation of transcription by RNA polymerase II"/>
    <property type="evidence" value="ECO:0007669"/>
    <property type="project" value="InterPro"/>
</dbReference>